<feature type="transmembrane region" description="Helical" evidence="3">
    <location>
        <begin position="631"/>
        <end position="656"/>
    </location>
</feature>
<feature type="compositionally biased region" description="Polar residues" evidence="2">
    <location>
        <begin position="224"/>
        <end position="243"/>
    </location>
</feature>
<feature type="domain" description="Cyclic nucleotide-binding" evidence="4">
    <location>
        <begin position="739"/>
        <end position="860"/>
    </location>
</feature>
<dbReference type="Gene3D" id="1.10.287.70">
    <property type="match status" value="2"/>
</dbReference>
<feature type="domain" description="Cyclic nucleotide-binding" evidence="4">
    <location>
        <begin position="1541"/>
        <end position="1607"/>
    </location>
</feature>
<dbReference type="Gene3D" id="1.25.40.20">
    <property type="entry name" value="Ankyrin repeat-containing domain"/>
    <property type="match status" value="6"/>
</dbReference>
<feature type="compositionally biased region" description="Basic and acidic residues" evidence="2">
    <location>
        <begin position="157"/>
        <end position="166"/>
    </location>
</feature>
<feature type="transmembrane region" description="Helical" evidence="3">
    <location>
        <begin position="2205"/>
        <end position="2223"/>
    </location>
</feature>
<dbReference type="InterPro" id="IPR002110">
    <property type="entry name" value="Ankyrin_rpt"/>
</dbReference>
<feature type="repeat" description="ANK" evidence="1">
    <location>
        <begin position="1032"/>
        <end position="1064"/>
    </location>
</feature>
<dbReference type="PANTHER" id="PTHR45743">
    <property type="entry name" value="POTASSIUM CHANNEL AKT1"/>
    <property type="match status" value="1"/>
</dbReference>
<dbReference type="PROSITE" id="PS50088">
    <property type="entry name" value="ANK_REPEAT"/>
    <property type="match status" value="9"/>
</dbReference>
<feature type="compositionally biased region" description="Polar residues" evidence="2">
    <location>
        <begin position="168"/>
        <end position="183"/>
    </location>
</feature>
<proteinExistence type="predicted"/>
<dbReference type="PANTHER" id="PTHR45743:SF2">
    <property type="entry name" value="POTASSIUM CHANNEL AKT1"/>
    <property type="match status" value="1"/>
</dbReference>
<feature type="repeat" description="ANK" evidence="1">
    <location>
        <begin position="2551"/>
        <end position="2583"/>
    </location>
</feature>
<feature type="region of interest" description="Disordered" evidence="2">
    <location>
        <begin position="2445"/>
        <end position="2464"/>
    </location>
</feature>
<dbReference type="SMART" id="SM00100">
    <property type="entry name" value="cNMP"/>
    <property type="match status" value="2"/>
</dbReference>
<accession>A0A7S4H8R4</accession>
<dbReference type="InterPro" id="IPR045319">
    <property type="entry name" value="KAT/AKT"/>
</dbReference>
<organism evidence="5">
    <name type="scientific">Guillardia theta</name>
    <name type="common">Cryptophyte</name>
    <name type="synonym">Cryptomonas phi</name>
    <dbReference type="NCBI Taxonomy" id="55529"/>
    <lineage>
        <taxon>Eukaryota</taxon>
        <taxon>Cryptophyceae</taxon>
        <taxon>Pyrenomonadales</taxon>
        <taxon>Geminigeraceae</taxon>
        <taxon>Guillardia</taxon>
    </lineage>
</organism>
<dbReference type="PROSITE" id="PS50042">
    <property type="entry name" value="CNMP_BINDING_3"/>
    <property type="match status" value="3"/>
</dbReference>
<protein>
    <recommendedName>
        <fullName evidence="4">Cyclic nucleotide-binding domain-containing protein</fullName>
    </recommendedName>
</protein>
<dbReference type="SUPFAM" id="SSF51206">
    <property type="entry name" value="cAMP-binding domain-like"/>
    <property type="match status" value="3"/>
</dbReference>
<sequence length="3020" mass="337445">MSEEPETMKVAESQAVEEDKGGGELPGMIPPTEDNTTADDTAVHEDRANANIDGDEDKALSGHETPPEAATDRSDNGTGTGAHTPDTQPSKSVEHSMGTENDDEQKKSGEQSLQDGSHVAGEVNVTESLAPVGSASTSPPEGSEVQTAASTDTPSDETSKTHEASEGSKASDQVERLNTNNGEIASEIKAEALPPGANGTEKQQNITNQGEEIKQTVPNGHDGVNSNGDQGNGTDLQHTNGNLTHREGGNGYSSKEAIDKVNGGKQSGKASRLVKLIQTSSADSMGDLLDEDDGSMKLKRRSSLFAGLMSRGAGIRRRSSNFSIDSMSSVATKLSTIQTIAWLKVKAKKATRVKRKSCLKHESVLQSESNSNIAKIQRVRFSLPKKKTVTSKSIFFDPNHIWMGRWHMFFVLPLAYEIWAGGFRLAFADPDSNTWIFDLDLTCDLLFIVDAAIYLNTMIMVGDESRLQGRNEHAMYIKDRTIIAKKYFLHVFPYQLLPGIVFLSISKPSTHIGVWWVIMFLRLLPRALRLYRYFRSMEINLEVSVNQLQLVKFSLVIAMASHWIGSLYFWAARIHQVEETWLYELDTIFPLYSMNSSTIAQNYLLCLYKGFDGLSSIGYIPIVPNNSFEMVLSVLVMYNSILISAYILGSLFHYLLVSQKDPLTEAHKKRMTDVIAFAEARRLAPAVRKKLIQHFEFQYKKSVQRKASASLKLPRSLEVKVANSRFRPTVEKCCKPGGIFYHCNAQFLNNLVTHLRPVFLMPGDQFIRASEMVLELSFVIDGHAEVVDEDEVKRIIRSDIDDPSVIGDVSFFLGVQQQYSVRAPLDTDIELLVLSKESGEELFRNYPEQQELVSNNILASFNLDKFGNDKSDEKSAEDGEEDPEYLFMRNLIRDTVKRRQEESFLALSYAATAGDLEEVRRMLRKGVSVNSTNYDGKTIMHMAASQGNYRVVELLLEEGAEKNQKDRWGNTPLQDAVNANQGPVIQLLVQWKSELNTENSSDRLCNAASIGDLDTLKLMLEHGLSPNVGNCDQRTPLHLASAEGHNKLVEYILSKGGDVNAHDRWGRTPLQDAVAAGHVSIAEEIYTRGGNMSETTGPVEICNAATEGDVRHLRLLHRCGVDPDTGNYDQRCPLHLAASKGRLLAVNFLLGVSANPNVKDRWGGTPLDDCVRGGTTRHLMCAKLLQSMGGKLGVLADTEEGKRMLQEVAALDMEEVRDVVKDLIAKGLNNKKPLRPTVQQFLVAREASLALLNPVVEMTGLFQNVGNLLLDNQTPLQRVYEELKSGNSVVAKITDKVNDCKLGPLETGVHAVIEIKQEGAESQTTEFYQKLESGLETSQFIQSFVDQDTLALYDELDLILANLQKKERDSKFGKLSLAKDFNKCLMNLSKVEDMWCALTSAFHAVGQHSTHLSSTRSGYARGVYVDAETFPELLKRMQLDLSPKETRELFMNAVSSLNSKKDGGPQTQITLLTPEILLCKCEDFRELVRKECDENSVKLSTLVRSHVLRSLSFAHIQYLAWRCKKIVLEEGGKIKPTEPCMYLVRKGRVRGMFHNDGKDICLRLEYGPNTIFGEVWLLTGFAPVLMIRAQTQCELIQVSKRDLAVILQAKAQLIVVLANALTKNSEFDTFEKEILRDSINHKLAQDPRDSEPGVEISELELNTKVLMDSIHEHFEPNRTENVNFIALIVSVWRGIAKINNRRSKYYHCEDVANMKQLVDQGIHVIESAWDLFAAGLPTVEYDEVAGIKDYLGEVGQNFFATTFNPRVCPKTMDMSDWFTRWTRYIDDSESTQNDTFTKSQFASFRMRLPVRENSQELELEEGNEEKVGDSTVLSIAQVDPSTYLEKLKEITVSIFHQSITPWLLNDDLANAYEPTFTAIVGNTMKPMTRAQVPAFLSLLLLDFHSEISNVHVDEFMQTFSPDGRKATSISFPDIERVLYDKNATVLRADRLFIGDWRSALNPLSTPVRAWRTLQQFCAVLYFLQIPAWISFQPYSSMTTPSLLIFDLLLDICVFTNLFVCFNVAYMNKQSRWVTERTKIARHYLSHDFWLDLISAAPLDWFGWLSGASIEMCSWFRLPKMLYVISVNKDSKMSLLKWNMTYPHFKLALYIFGVLHVTSCLWFLLGRRGAGELLGEATWYSPADVAVRRASSIHLSGVIDYSGYGMLYSNHSGTWDRYLLSLYWISSTVSATGVIGDMFPKNYGEIAYTIFLLCLNLTLFNYVIGEISASVLKGDEKLVKAREELGAVESYLQGFDLPNELKVEIRRYFEGTSGGTTFISASEIFDSISHSLRLEISSNMTRECLENVSLFQGCSPQLKANIQGLLREAHFGSDEYLYQSNMMAHEMYFVVNGFVDQLVQDSEGFSIHDKSVGPGGSVGDLSFFFGVRHINAARASSRSGAICLRLVRSQIMPVLKAYPDDEEIVAQNALKQFQLTKHARSAAGTSRYAKSNASFGTHGTQQGDQLQEDEAAKEKKDDEEVSLPTDYEHTAKDDNNFDAIILSNIEQKVADLNQRRKAEHIAAFCGAAARGELEKMQRFFRIGLHVDETDANGRTALHVASCEGQMEAVKLLLAHRALASIKDKYHNTALNDAVRHCQDAVAATLRAQGQSLSFPGQEGGILMCKYASAGDKLQILRMLANGIEINVSNYDSRTALHLAASQGNTAVVEYLLEKKAEVNVKDRMGGTPLADALRHGHVQIQSLLRSAGAQLLGMDTAVAMCNAAAVGDVDTVQALIRNGANPDAADMDKRTALHLAASNGEVTVLDFLLRCTDRNINVNPVDDLGGTPLEDAYRHDQPVAIAMLEAAGGLRMGDSQLLAMGEQQKKDVEEFQKNDRLPRVTELVEQSTEMKIQIWVRGRCGKLIPNKLKVIASSTEQMLMEMKMLMVKVQQLWDNIDDIMSGKETPADKVKDIKPTQSFLFSQLSGKIELEEVRQMAVNFLQTLWSWHEPVNQMLGIMSEDLPSNRVVRLTSAEYRRQADRVLELFKRLVVSTQFFDQNLREMLKVLNIVIDDMNTVTEEY</sequence>
<dbReference type="InterPro" id="IPR014710">
    <property type="entry name" value="RmlC-like_jellyroll"/>
</dbReference>
<feature type="domain" description="Cyclic nucleotide-binding" evidence="4">
    <location>
        <begin position="2309"/>
        <end position="2431"/>
    </location>
</feature>
<feature type="compositionally biased region" description="Polar residues" evidence="2">
    <location>
        <begin position="134"/>
        <end position="153"/>
    </location>
</feature>
<feature type="repeat" description="ANK" evidence="1">
    <location>
        <begin position="935"/>
        <end position="967"/>
    </location>
</feature>
<feature type="region of interest" description="Disordered" evidence="2">
    <location>
        <begin position="2469"/>
        <end position="2488"/>
    </location>
</feature>
<dbReference type="InterPro" id="IPR000595">
    <property type="entry name" value="cNMP-bd_dom"/>
</dbReference>
<evidence type="ECO:0000256" key="3">
    <source>
        <dbReference type="SAM" id="Phobius"/>
    </source>
</evidence>
<keyword evidence="3" id="KW-1133">Transmembrane helix</keyword>
<feature type="transmembrane region" description="Helical" evidence="3">
    <location>
        <begin position="2003"/>
        <end position="2025"/>
    </location>
</feature>
<keyword evidence="1" id="KW-0040">ANK repeat</keyword>
<feature type="transmembrane region" description="Helical" evidence="3">
    <location>
        <begin position="591"/>
        <end position="611"/>
    </location>
</feature>
<feature type="repeat" description="ANK" evidence="1">
    <location>
        <begin position="902"/>
        <end position="934"/>
    </location>
</feature>
<dbReference type="SMART" id="SM00248">
    <property type="entry name" value="ANK"/>
    <property type="match status" value="14"/>
</dbReference>
<gene>
    <name evidence="5" type="ORF">GTHE00462_LOCUS615</name>
</gene>
<dbReference type="GO" id="GO:0005249">
    <property type="term" value="F:voltage-gated potassium channel activity"/>
    <property type="evidence" value="ECO:0007669"/>
    <property type="project" value="InterPro"/>
</dbReference>
<dbReference type="Gene3D" id="2.60.120.10">
    <property type="entry name" value="Jelly Rolls"/>
    <property type="match status" value="3"/>
</dbReference>
<feature type="transmembrane region" description="Helical" evidence="3">
    <location>
        <begin position="2177"/>
        <end position="2198"/>
    </location>
</feature>
<feature type="compositionally biased region" description="Polar residues" evidence="2">
    <location>
        <begin position="200"/>
        <end position="210"/>
    </location>
</feature>
<feature type="repeat" description="ANK" evidence="1">
    <location>
        <begin position="2747"/>
        <end position="2769"/>
    </location>
</feature>
<evidence type="ECO:0000256" key="1">
    <source>
        <dbReference type="PROSITE-ProRule" id="PRU00023"/>
    </source>
</evidence>
<evidence type="ECO:0000313" key="5">
    <source>
        <dbReference type="EMBL" id="CAE2191304.1"/>
    </source>
</evidence>
<dbReference type="CDD" id="cd00038">
    <property type="entry name" value="CAP_ED"/>
    <property type="match status" value="3"/>
</dbReference>
<evidence type="ECO:0000259" key="4">
    <source>
        <dbReference type="PROSITE" id="PS50042"/>
    </source>
</evidence>
<feature type="transmembrane region" description="Helical" evidence="3">
    <location>
        <begin position="512"/>
        <end position="529"/>
    </location>
</feature>
<dbReference type="SUPFAM" id="SSF81324">
    <property type="entry name" value="Voltage-gated potassium channels"/>
    <property type="match status" value="2"/>
</dbReference>
<dbReference type="InterPro" id="IPR018490">
    <property type="entry name" value="cNMP-bd_dom_sf"/>
</dbReference>
<keyword evidence="3" id="KW-0812">Transmembrane</keyword>
<reference evidence="5" key="1">
    <citation type="submission" date="2021-01" db="EMBL/GenBank/DDBJ databases">
        <authorList>
            <person name="Corre E."/>
            <person name="Pelletier E."/>
            <person name="Niang G."/>
            <person name="Scheremetjew M."/>
            <person name="Finn R."/>
            <person name="Kale V."/>
            <person name="Holt S."/>
            <person name="Cochrane G."/>
            <person name="Meng A."/>
            <person name="Brown T."/>
            <person name="Cohen L."/>
        </authorList>
    </citation>
    <scope>NUCLEOTIDE SEQUENCE</scope>
    <source>
        <strain evidence="5">CCMP 2712</strain>
    </source>
</reference>
<keyword evidence="3" id="KW-0472">Membrane</keyword>
<dbReference type="PROSITE" id="PS50297">
    <property type="entry name" value="ANK_REP_REGION"/>
    <property type="match status" value="6"/>
</dbReference>
<feature type="transmembrane region" description="Helical" evidence="3">
    <location>
        <begin position="487"/>
        <end position="506"/>
    </location>
</feature>
<feature type="transmembrane region" description="Helical" evidence="3">
    <location>
        <begin position="2106"/>
        <end position="2124"/>
    </location>
</feature>
<dbReference type="InterPro" id="IPR036770">
    <property type="entry name" value="Ankyrin_rpt-contain_sf"/>
</dbReference>
<dbReference type="EMBL" id="HBKN01000717">
    <property type="protein sequence ID" value="CAE2191304.1"/>
    <property type="molecule type" value="Transcribed_RNA"/>
</dbReference>
<feature type="compositionally biased region" description="Polar residues" evidence="2">
    <location>
        <begin position="2447"/>
        <end position="2464"/>
    </location>
</feature>
<evidence type="ECO:0000256" key="2">
    <source>
        <dbReference type="SAM" id="MobiDB-lite"/>
    </source>
</evidence>
<feature type="repeat" description="ANK" evidence="1">
    <location>
        <begin position="1065"/>
        <end position="1097"/>
    </location>
</feature>
<name>A0A7S4H8R4_GUITH</name>
<feature type="transmembrane region" description="Helical" evidence="3">
    <location>
        <begin position="408"/>
        <end position="427"/>
    </location>
</feature>
<feature type="transmembrane region" description="Helical" evidence="3">
    <location>
        <begin position="550"/>
        <end position="571"/>
    </location>
</feature>
<dbReference type="SUPFAM" id="SSF48403">
    <property type="entry name" value="Ankyrin repeat"/>
    <property type="match status" value="2"/>
</dbReference>
<dbReference type="Pfam" id="PF00027">
    <property type="entry name" value="cNMP_binding"/>
    <property type="match status" value="1"/>
</dbReference>
<dbReference type="Pfam" id="PF12796">
    <property type="entry name" value="Ank_2"/>
    <property type="match status" value="6"/>
</dbReference>
<feature type="repeat" description="ANK" evidence="1">
    <location>
        <begin position="968"/>
        <end position="1000"/>
    </location>
</feature>
<feature type="region of interest" description="Disordered" evidence="2">
    <location>
        <begin position="1"/>
        <end position="271"/>
    </location>
</feature>
<feature type="repeat" description="ANK" evidence="1">
    <location>
        <begin position="2650"/>
        <end position="2682"/>
    </location>
</feature>
<feature type="repeat" description="ANK" evidence="1">
    <location>
        <begin position="1129"/>
        <end position="1161"/>
    </location>
</feature>